<evidence type="ECO:0000313" key="6">
    <source>
        <dbReference type="Proteomes" id="UP000681075"/>
    </source>
</evidence>
<keyword evidence="6" id="KW-1185">Reference proteome</keyword>
<evidence type="ECO:0000256" key="1">
    <source>
        <dbReference type="ARBA" id="ARBA00023015"/>
    </source>
</evidence>
<feature type="domain" description="HTH araC/xylS-type" evidence="4">
    <location>
        <begin position="214"/>
        <end position="315"/>
    </location>
</feature>
<dbReference type="InterPro" id="IPR018062">
    <property type="entry name" value="HTH_AraC-typ_CS"/>
</dbReference>
<dbReference type="InterPro" id="IPR018060">
    <property type="entry name" value="HTH_AraC"/>
</dbReference>
<dbReference type="PANTHER" id="PTHR46796:SF12">
    <property type="entry name" value="HTH-TYPE DNA-BINDING TRANSCRIPTIONAL ACTIVATOR EUTR"/>
    <property type="match status" value="1"/>
</dbReference>
<evidence type="ECO:0000313" key="5">
    <source>
        <dbReference type="EMBL" id="GIL38243.1"/>
    </source>
</evidence>
<sequence>MSGLVVSRNVVSFEDLSAVVMGADLRTTQLDPGYCRGQLLHADLGAMQVSAGRFETENDIRMRGILSTDRVVLAMILSPSGQISQWQQEALQGDIFVFPRNDEQDGRFAGSTSYVTIDMTLDELAAAGAQYHLDEGKYWEHSVRYRAAPHIRHAATRRLSQSIGLLQQAATPLAAPLQTQLKEQFLHAFLVQTSDSVHGGRYIPPVRNGMELVRRVEDYVRAHAGVPVDIHKICSELCISRSTIQRAFNDTLDRPPKLALQRLRLSQVHATLRSADPQSTTIRQVAHAHGFYELGRFAGDYRRLFGETPSQTLLRPRGPARFASAAPDWRHLMEVDLIEA</sequence>
<reference evidence="5" key="1">
    <citation type="submission" date="2021-02" db="EMBL/GenBank/DDBJ databases">
        <title>Genome sequence of Rhodospirillales sp. strain TMPK1 isolated from soil.</title>
        <authorList>
            <person name="Nakai R."/>
            <person name="Kusada H."/>
            <person name="Tamaki H."/>
        </authorList>
    </citation>
    <scope>NUCLEOTIDE SEQUENCE</scope>
    <source>
        <strain evidence="5">TMPK1</strain>
    </source>
</reference>
<accession>A0A8S8X6E8</accession>
<evidence type="ECO:0000256" key="2">
    <source>
        <dbReference type="ARBA" id="ARBA00023125"/>
    </source>
</evidence>
<dbReference type="PROSITE" id="PS00041">
    <property type="entry name" value="HTH_ARAC_FAMILY_1"/>
    <property type="match status" value="1"/>
</dbReference>
<dbReference type="PANTHER" id="PTHR46796">
    <property type="entry name" value="HTH-TYPE TRANSCRIPTIONAL ACTIVATOR RHAS-RELATED"/>
    <property type="match status" value="1"/>
</dbReference>
<dbReference type="Proteomes" id="UP000681075">
    <property type="component" value="Unassembled WGS sequence"/>
</dbReference>
<dbReference type="AlphaFoldDB" id="A0A8S8X6E8"/>
<dbReference type="RefSeq" id="WP_420241213.1">
    <property type="nucleotide sequence ID" value="NZ_BOPV01000001.1"/>
</dbReference>
<evidence type="ECO:0000259" key="4">
    <source>
        <dbReference type="PROSITE" id="PS01124"/>
    </source>
</evidence>
<evidence type="ECO:0000256" key="3">
    <source>
        <dbReference type="ARBA" id="ARBA00023163"/>
    </source>
</evidence>
<keyword evidence="2" id="KW-0238">DNA-binding</keyword>
<keyword evidence="3" id="KW-0804">Transcription</keyword>
<dbReference type="Gene3D" id="1.10.10.60">
    <property type="entry name" value="Homeodomain-like"/>
    <property type="match status" value="1"/>
</dbReference>
<dbReference type="GO" id="GO:0043565">
    <property type="term" value="F:sequence-specific DNA binding"/>
    <property type="evidence" value="ECO:0007669"/>
    <property type="project" value="InterPro"/>
</dbReference>
<protein>
    <recommendedName>
        <fullName evidence="4">HTH araC/xylS-type domain-containing protein</fullName>
    </recommendedName>
</protein>
<dbReference type="SMART" id="SM00342">
    <property type="entry name" value="HTH_ARAC"/>
    <property type="match status" value="1"/>
</dbReference>
<gene>
    <name evidence="5" type="ORF">TMPK1_04800</name>
</gene>
<dbReference type="PROSITE" id="PS01124">
    <property type="entry name" value="HTH_ARAC_FAMILY_2"/>
    <property type="match status" value="1"/>
</dbReference>
<keyword evidence="1" id="KW-0805">Transcription regulation</keyword>
<dbReference type="GO" id="GO:0003700">
    <property type="term" value="F:DNA-binding transcription factor activity"/>
    <property type="evidence" value="ECO:0007669"/>
    <property type="project" value="InterPro"/>
</dbReference>
<organism evidence="5 6">
    <name type="scientific">Roseiterribacter gracilis</name>
    <dbReference type="NCBI Taxonomy" id="2812848"/>
    <lineage>
        <taxon>Bacteria</taxon>
        <taxon>Pseudomonadati</taxon>
        <taxon>Pseudomonadota</taxon>
        <taxon>Alphaproteobacteria</taxon>
        <taxon>Rhodospirillales</taxon>
        <taxon>Roseiterribacteraceae</taxon>
        <taxon>Roseiterribacter</taxon>
    </lineage>
</organism>
<dbReference type="InterPro" id="IPR050204">
    <property type="entry name" value="AraC_XylS_family_regulators"/>
</dbReference>
<dbReference type="EMBL" id="BOPV01000001">
    <property type="protein sequence ID" value="GIL38243.1"/>
    <property type="molecule type" value="Genomic_DNA"/>
</dbReference>
<name>A0A8S8X6E8_9PROT</name>
<dbReference type="Pfam" id="PF12833">
    <property type="entry name" value="HTH_18"/>
    <property type="match status" value="1"/>
</dbReference>
<comment type="caution">
    <text evidence="5">The sequence shown here is derived from an EMBL/GenBank/DDBJ whole genome shotgun (WGS) entry which is preliminary data.</text>
</comment>
<proteinExistence type="predicted"/>